<name>A0A1H0JQ91_9HYPH</name>
<keyword evidence="2" id="KW-1185">Reference proteome</keyword>
<evidence type="ECO:0000313" key="1">
    <source>
        <dbReference type="EMBL" id="SDO45723.1"/>
    </source>
</evidence>
<evidence type="ECO:0000313" key="2">
    <source>
        <dbReference type="Proteomes" id="UP000198704"/>
    </source>
</evidence>
<dbReference type="OrthoDB" id="338425at2"/>
<dbReference type="EMBL" id="FNHS01000023">
    <property type="protein sequence ID" value="SDO45723.1"/>
    <property type="molecule type" value="Genomic_DNA"/>
</dbReference>
<gene>
    <name evidence="1" type="ORF">SAMN05216360_12346</name>
</gene>
<dbReference type="STRING" id="582672.SAMN05216360_12346"/>
<organism evidence="1 2">
    <name type="scientific">Methylobacterium phyllostachyos</name>
    <dbReference type="NCBI Taxonomy" id="582672"/>
    <lineage>
        <taxon>Bacteria</taxon>
        <taxon>Pseudomonadati</taxon>
        <taxon>Pseudomonadota</taxon>
        <taxon>Alphaproteobacteria</taxon>
        <taxon>Hyphomicrobiales</taxon>
        <taxon>Methylobacteriaceae</taxon>
        <taxon>Methylobacterium</taxon>
    </lineage>
</organism>
<dbReference type="RefSeq" id="WP_007568929.1">
    <property type="nucleotide sequence ID" value="NZ_FNHS01000023.1"/>
</dbReference>
<accession>A0A1H0JQ91</accession>
<protein>
    <recommendedName>
        <fullName evidence="3">PIN domain-containing protein</fullName>
    </recommendedName>
</protein>
<dbReference type="InterPro" id="IPR016541">
    <property type="entry name" value="UCP008505"/>
</dbReference>
<dbReference type="AlphaFoldDB" id="A0A1H0JQ91"/>
<evidence type="ECO:0008006" key="3">
    <source>
        <dbReference type="Google" id="ProtNLM"/>
    </source>
</evidence>
<sequence length="160" mass="18101">MLYLLDANVLIRADEEYYGFDLVPQFWDWLLGQCQAGHVKMPLEIWQEVCGSRTQLGQWINDKDVKAALILDEEADPAILNDVLDSGYGPNLTDTEIEKIGQDMFLVAYGLAAPNRTIVTKEVSAPSKKRANRKVPDVCNSFGQVWIKDFDLYRTLGFKA</sequence>
<proteinExistence type="predicted"/>
<dbReference type="Pfam" id="PF14367">
    <property type="entry name" value="DUF4411"/>
    <property type="match status" value="1"/>
</dbReference>
<reference evidence="2" key="1">
    <citation type="submission" date="2016-10" db="EMBL/GenBank/DDBJ databases">
        <authorList>
            <person name="Varghese N."/>
            <person name="Submissions S."/>
        </authorList>
    </citation>
    <scope>NUCLEOTIDE SEQUENCE [LARGE SCALE GENOMIC DNA]</scope>
    <source>
        <strain evidence="2">BL47</strain>
    </source>
</reference>
<dbReference type="Proteomes" id="UP000198704">
    <property type="component" value="Unassembled WGS sequence"/>
</dbReference>